<dbReference type="InterPro" id="IPR006680">
    <property type="entry name" value="Amidohydro-rel"/>
</dbReference>
<dbReference type="SUPFAM" id="SSF51556">
    <property type="entry name" value="Metallo-dependent hydrolases"/>
    <property type="match status" value="1"/>
</dbReference>
<feature type="domain" description="Amidohydrolase-related" evidence="4">
    <location>
        <begin position="56"/>
        <end position="411"/>
    </location>
</feature>
<dbReference type="CDD" id="cd01298">
    <property type="entry name" value="ATZ_TRZ_like"/>
    <property type="match status" value="1"/>
</dbReference>
<dbReference type="Proteomes" id="UP000295184">
    <property type="component" value="Unassembled WGS sequence"/>
</dbReference>
<evidence type="ECO:0000256" key="3">
    <source>
        <dbReference type="ARBA" id="ARBA00022833"/>
    </source>
</evidence>
<dbReference type="Pfam" id="PF01979">
    <property type="entry name" value="Amidohydro_1"/>
    <property type="match status" value="1"/>
</dbReference>
<proteinExistence type="predicted"/>
<evidence type="ECO:0000259" key="5">
    <source>
        <dbReference type="Pfam" id="PF22039"/>
    </source>
</evidence>
<keyword evidence="1" id="KW-0479">Metal-binding</keyword>
<comment type="caution">
    <text evidence="6">The sequence shown here is derived from an EMBL/GenBank/DDBJ whole genome shotgun (WGS) entry which is preliminary data.</text>
</comment>
<dbReference type="GeneID" id="97382507"/>
<keyword evidence="3" id="KW-0862">Zinc</keyword>
<evidence type="ECO:0000313" key="6">
    <source>
        <dbReference type="EMBL" id="TCL61416.1"/>
    </source>
</evidence>
<accession>A0A4R1R739</accession>
<dbReference type="InterPro" id="IPR011059">
    <property type="entry name" value="Metal-dep_hydrolase_composite"/>
</dbReference>
<evidence type="ECO:0000256" key="1">
    <source>
        <dbReference type="ARBA" id="ARBA00022723"/>
    </source>
</evidence>
<dbReference type="Pfam" id="PF22039">
    <property type="entry name" value="HUTI_composite_bact"/>
    <property type="match status" value="1"/>
</dbReference>
<keyword evidence="2" id="KW-0378">Hydrolase</keyword>
<dbReference type="Gene3D" id="3.20.20.140">
    <property type="entry name" value="Metal-dependent hydrolases"/>
    <property type="match status" value="1"/>
</dbReference>
<dbReference type="NCBIfam" id="TIGR03314">
    <property type="entry name" value="Se_ssnA"/>
    <property type="match status" value="1"/>
</dbReference>
<gene>
    <name evidence="6" type="ORF">EDD77_102155</name>
</gene>
<dbReference type="GO" id="GO:0046872">
    <property type="term" value="F:metal ion binding"/>
    <property type="evidence" value="ECO:0007669"/>
    <property type="project" value="UniProtKB-KW"/>
</dbReference>
<organism evidence="6 7">
    <name type="scientific">Allofournierella massiliensis</name>
    <dbReference type="NCBI Taxonomy" id="1650663"/>
    <lineage>
        <taxon>Bacteria</taxon>
        <taxon>Bacillati</taxon>
        <taxon>Bacillota</taxon>
        <taxon>Clostridia</taxon>
        <taxon>Eubacteriales</taxon>
        <taxon>Oscillospiraceae</taxon>
        <taxon>Allofournierella</taxon>
    </lineage>
</organism>
<feature type="domain" description="Aminodeoxyfutalosine deaminase/Imidazolonepropionase-like composite" evidence="5">
    <location>
        <begin position="22"/>
        <end position="47"/>
    </location>
</feature>
<reference evidence="6 7" key="1">
    <citation type="submission" date="2019-03" db="EMBL/GenBank/DDBJ databases">
        <title>Genomic Encyclopedia of Type Strains, Phase IV (KMG-IV): sequencing the most valuable type-strain genomes for metagenomic binning, comparative biology and taxonomic classification.</title>
        <authorList>
            <person name="Goeker M."/>
        </authorList>
    </citation>
    <scope>NUCLEOTIDE SEQUENCE [LARGE SCALE GENOMIC DNA]</scope>
    <source>
        <strain evidence="6 7">DSM 100451</strain>
    </source>
</reference>
<dbReference type="RefSeq" id="WP_058966323.1">
    <property type="nucleotide sequence ID" value="NZ_CABKVM010000019.1"/>
</dbReference>
<dbReference type="NCBIfam" id="NF005540">
    <property type="entry name" value="PRK07203.1"/>
    <property type="match status" value="1"/>
</dbReference>
<evidence type="ECO:0000256" key="2">
    <source>
        <dbReference type="ARBA" id="ARBA00022801"/>
    </source>
</evidence>
<dbReference type="EMBL" id="SLUM01000002">
    <property type="protein sequence ID" value="TCL61416.1"/>
    <property type="molecule type" value="Genomic_DNA"/>
</dbReference>
<evidence type="ECO:0000313" key="7">
    <source>
        <dbReference type="Proteomes" id="UP000295184"/>
    </source>
</evidence>
<dbReference type="InterPro" id="IPR054418">
    <property type="entry name" value="MQNX/HUTI_composite_N"/>
</dbReference>
<dbReference type="InterPro" id="IPR032466">
    <property type="entry name" value="Metal_Hydrolase"/>
</dbReference>
<dbReference type="InterPro" id="IPR017700">
    <property type="entry name" value="Aminohydrolase_SsnA"/>
</dbReference>
<name>A0A4R1R739_9FIRM</name>
<dbReference type="PANTHER" id="PTHR43794:SF11">
    <property type="entry name" value="AMIDOHYDROLASE-RELATED DOMAIN-CONTAINING PROTEIN"/>
    <property type="match status" value="1"/>
</dbReference>
<protein>
    <submittedName>
        <fullName evidence="6">Putative selenium metabolism protein SsnA</fullName>
    </submittedName>
</protein>
<sequence length="445" mass="49115">MYLLGNGRLVTRDDATPYLENGCVAIEGNLIKEVGETAALKAKYPEAEFIDAKGGVIMPGFINAHNHIYSAFARGLTIKGNNPTNFLEVLDQQWWTIDRNLLLPDTKASADATYLDCIMNGVTTIFDHHASYGGIEGSLFSIAESAKEFGVRSNLCYEISDRDGEDKMKASVKENVDFIKYAQADTTDMIKGMMGMHAPFTLSNKTLEYCAAEKPEGAGYHIHVAEGIDDLYDSLTKYNKRLVFRLHDMDILGDKTICGHCIYINEAEMDLLKATNTMVVHNPESNMGNAVGCPPILKMMEKGLTVGLGTDGYTNDMTESYKVANVLHKHNACKPNVAWGEIPTMLFENNRAMAGRFFEKPIGILKEGAYADVIVSDYDPLTPMNASNINSHILFGMTGRSVVTTIINGVVKMKDRELIGIDKEAVLAHCREQSADLWNRINAGR</sequence>
<dbReference type="Gene3D" id="2.30.40.10">
    <property type="entry name" value="Urease, subunit C, domain 1"/>
    <property type="match status" value="1"/>
</dbReference>
<dbReference type="STRING" id="1650663.GCA_001486665_02990"/>
<dbReference type="GO" id="GO:0016810">
    <property type="term" value="F:hydrolase activity, acting on carbon-nitrogen (but not peptide) bonds"/>
    <property type="evidence" value="ECO:0007669"/>
    <property type="project" value="InterPro"/>
</dbReference>
<dbReference type="PANTHER" id="PTHR43794">
    <property type="entry name" value="AMINOHYDROLASE SSNA-RELATED"/>
    <property type="match status" value="1"/>
</dbReference>
<dbReference type="AlphaFoldDB" id="A0A4R1R739"/>
<dbReference type="OrthoDB" id="9807210at2"/>
<dbReference type="InterPro" id="IPR050287">
    <property type="entry name" value="MTA/SAH_deaminase"/>
</dbReference>
<evidence type="ECO:0000259" key="4">
    <source>
        <dbReference type="Pfam" id="PF01979"/>
    </source>
</evidence>
<dbReference type="SUPFAM" id="SSF51338">
    <property type="entry name" value="Composite domain of metallo-dependent hydrolases"/>
    <property type="match status" value="1"/>
</dbReference>